<organism evidence="7 8">
    <name type="scientific">Mortierella polycephala</name>
    <dbReference type="NCBI Taxonomy" id="41804"/>
    <lineage>
        <taxon>Eukaryota</taxon>
        <taxon>Fungi</taxon>
        <taxon>Fungi incertae sedis</taxon>
        <taxon>Mucoromycota</taxon>
        <taxon>Mortierellomycotina</taxon>
        <taxon>Mortierellomycetes</taxon>
        <taxon>Mortierellales</taxon>
        <taxon>Mortierellaceae</taxon>
        <taxon>Mortierella</taxon>
    </lineage>
</organism>
<evidence type="ECO:0000256" key="6">
    <source>
        <dbReference type="SAM" id="MobiDB-lite"/>
    </source>
</evidence>
<dbReference type="Proteomes" id="UP000726737">
    <property type="component" value="Unassembled WGS sequence"/>
</dbReference>
<dbReference type="Pfam" id="PF08520">
    <property type="entry name" value="Mitofissin"/>
    <property type="match status" value="1"/>
</dbReference>
<reference evidence="7" key="1">
    <citation type="journal article" date="2020" name="Fungal Divers.">
        <title>Resolving the Mortierellaceae phylogeny through synthesis of multi-gene phylogenetics and phylogenomics.</title>
        <authorList>
            <person name="Vandepol N."/>
            <person name="Liber J."/>
            <person name="Desiro A."/>
            <person name="Na H."/>
            <person name="Kennedy M."/>
            <person name="Barry K."/>
            <person name="Grigoriev I.V."/>
            <person name="Miller A.N."/>
            <person name="O'Donnell K."/>
            <person name="Stajich J.E."/>
            <person name="Bonito G."/>
        </authorList>
    </citation>
    <scope>NUCLEOTIDE SEQUENCE</scope>
    <source>
        <strain evidence="7">KOD948</strain>
    </source>
</reference>
<evidence type="ECO:0000313" key="8">
    <source>
        <dbReference type="Proteomes" id="UP000726737"/>
    </source>
</evidence>
<evidence type="ECO:0000256" key="5">
    <source>
        <dbReference type="ARBA" id="ARBA00022801"/>
    </source>
</evidence>
<evidence type="ECO:0000256" key="2">
    <source>
        <dbReference type="ARBA" id="ARBA00022490"/>
    </source>
</evidence>
<comment type="caution">
    <text evidence="7">The sequence shown here is derived from an EMBL/GenBank/DDBJ whole genome shotgun (WGS) entry which is preliminary data.</text>
</comment>
<dbReference type="AlphaFoldDB" id="A0A9P6Q2N9"/>
<comment type="subcellular location">
    <subcellularLocation>
        <location evidence="1">Cytoplasm</location>
    </subcellularLocation>
</comment>
<dbReference type="Gene3D" id="3.30.2170.10">
    <property type="entry name" value="archaeoglobus fulgidus dsm 4304 superfamily"/>
    <property type="match status" value="1"/>
</dbReference>
<dbReference type="GO" id="GO:0005737">
    <property type="term" value="C:cytoplasm"/>
    <property type="evidence" value="ECO:0007669"/>
    <property type="project" value="UniProtKB-SubCell"/>
</dbReference>
<dbReference type="OrthoDB" id="20018at2759"/>
<keyword evidence="4" id="KW-0255">Endonuclease</keyword>
<gene>
    <name evidence="7" type="ORF">BG011_004094</name>
</gene>
<dbReference type="GO" id="GO:0016891">
    <property type="term" value="F:RNA endonuclease activity producing 5'-phosphomonoesters, hydrolytic mechanism"/>
    <property type="evidence" value="ECO:0007669"/>
    <property type="project" value="TreeGrafter"/>
</dbReference>
<dbReference type="PANTHER" id="PTHR28511">
    <property type="entry name" value="ENDONUCLEASE V"/>
    <property type="match status" value="1"/>
</dbReference>
<dbReference type="PANTHER" id="PTHR28511:SF1">
    <property type="entry name" value="ENDONUCLEASE V"/>
    <property type="match status" value="1"/>
</dbReference>
<keyword evidence="2" id="KW-0963">Cytoplasm</keyword>
<dbReference type="InterPro" id="IPR007581">
    <property type="entry name" value="Endonuclease-V"/>
</dbReference>
<dbReference type="GO" id="GO:0005730">
    <property type="term" value="C:nucleolus"/>
    <property type="evidence" value="ECO:0007669"/>
    <property type="project" value="TreeGrafter"/>
</dbReference>
<dbReference type="GO" id="GO:0006281">
    <property type="term" value="P:DNA repair"/>
    <property type="evidence" value="ECO:0007669"/>
    <property type="project" value="InterPro"/>
</dbReference>
<evidence type="ECO:0000313" key="7">
    <source>
        <dbReference type="EMBL" id="KAG0257176.1"/>
    </source>
</evidence>
<protein>
    <recommendedName>
        <fullName evidence="9">Endonuclease V</fullName>
    </recommendedName>
</protein>
<evidence type="ECO:0000256" key="1">
    <source>
        <dbReference type="ARBA" id="ARBA00004496"/>
    </source>
</evidence>
<feature type="region of interest" description="Disordered" evidence="6">
    <location>
        <begin position="1"/>
        <end position="26"/>
    </location>
</feature>
<proteinExistence type="predicted"/>
<name>A0A9P6Q2N9_9FUNG</name>
<keyword evidence="8" id="KW-1185">Reference proteome</keyword>
<evidence type="ECO:0000256" key="3">
    <source>
        <dbReference type="ARBA" id="ARBA00022722"/>
    </source>
</evidence>
<dbReference type="InterPro" id="IPR013726">
    <property type="entry name" value="Mitofissin"/>
</dbReference>
<keyword evidence="3" id="KW-0540">Nuclease</keyword>
<dbReference type="EMBL" id="JAAAJA010000269">
    <property type="protein sequence ID" value="KAG0257176.1"/>
    <property type="molecule type" value="Genomic_DNA"/>
</dbReference>
<dbReference type="Pfam" id="PF04493">
    <property type="entry name" value="Endonuclease_5"/>
    <property type="match status" value="1"/>
</dbReference>
<accession>A0A9P6Q2N9</accession>
<keyword evidence="5" id="KW-0378">Hydrolase</keyword>
<evidence type="ECO:0000256" key="4">
    <source>
        <dbReference type="ARBA" id="ARBA00022759"/>
    </source>
</evidence>
<dbReference type="GO" id="GO:0003727">
    <property type="term" value="F:single-stranded RNA binding"/>
    <property type="evidence" value="ECO:0007669"/>
    <property type="project" value="TreeGrafter"/>
</dbReference>
<sequence length="351" mass="38198">MADSNSSGSNGGDGSKSYSIPTGNQKKEWAEQQTILKTNLVLKDDHPDWSVTLKPDATYHLESAKGLRYIGGVDLSFIVVYENHAKVKLTLPYIAGYLAFREVEPLLALIETLRTDRPDLEPQVILVDGCGILHPRGFGLASHLGLLSNIPTIGCSKNFLVIHDDGPVLGASPTEIKVIFREFVANNPDAQGLMLLKGDITGKVYGAALSAATTKVAGGAQNPIFVSIGHKMSLETAVALVRACSLYRVPEPIRQADLKSRTEIKKWCMEQQKCLASNTMISKIVHYTADAVLVSAVLAGIKRSTGLSVATDKIESEDIRGYVNKYLTVGEWVVDQGTAFMSTSKYFERKR</sequence>
<dbReference type="CDD" id="cd06559">
    <property type="entry name" value="Endonuclease_V"/>
    <property type="match status" value="1"/>
</dbReference>
<evidence type="ECO:0008006" key="9">
    <source>
        <dbReference type="Google" id="ProtNLM"/>
    </source>
</evidence>